<dbReference type="EMBL" id="CM056742">
    <property type="protein sequence ID" value="KAJ8679684.1"/>
    <property type="molecule type" value="Genomic_DNA"/>
</dbReference>
<proteinExistence type="predicted"/>
<sequence length="138" mass="15181">MCLVLLEYKDKNVSLYSIPKKAARGVEPDVRGGAVARRIPGMECGYPVKGPLPHSRGGMRMYQLQDALRLPRRIPVIECGCASCGALWEWNAPARPTSTGCQHPSMGQPYIRDAPCAPCQFYSDRVTINFEAPSIVES</sequence>
<evidence type="ECO:0000313" key="1">
    <source>
        <dbReference type="EMBL" id="KAJ8679684.1"/>
    </source>
</evidence>
<name>A0ACC2PAT1_9HYME</name>
<dbReference type="Proteomes" id="UP001239111">
    <property type="component" value="Chromosome 2"/>
</dbReference>
<evidence type="ECO:0000313" key="2">
    <source>
        <dbReference type="Proteomes" id="UP001239111"/>
    </source>
</evidence>
<gene>
    <name evidence="1" type="ORF">QAD02_015471</name>
</gene>
<comment type="caution">
    <text evidence="1">The sequence shown here is derived from an EMBL/GenBank/DDBJ whole genome shotgun (WGS) entry which is preliminary data.</text>
</comment>
<keyword evidence="2" id="KW-1185">Reference proteome</keyword>
<accession>A0ACC2PAT1</accession>
<reference evidence="1" key="1">
    <citation type="submission" date="2023-04" db="EMBL/GenBank/DDBJ databases">
        <title>A chromosome-level genome assembly of the parasitoid wasp Eretmocerus hayati.</title>
        <authorList>
            <person name="Zhong Y."/>
            <person name="Liu S."/>
            <person name="Liu Y."/>
        </authorList>
    </citation>
    <scope>NUCLEOTIDE SEQUENCE</scope>
    <source>
        <strain evidence="1">ZJU_SS_LIU_2023</strain>
    </source>
</reference>
<organism evidence="1 2">
    <name type="scientific">Eretmocerus hayati</name>
    <dbReference type="NCBI Taxonomy" id="131215"/>
    <lineage>
        <taxon>Eukaryota</taxon>
        <taxon>Metazoa</taxon>
        <taxon>Ecdysozoa</taxon>
        <taxon>Arthropoda</taxon>
        <taxon>Hexapoda</taxon>
        <taxon>Insecta</taxon>
        <taxon>Pterygota</taxon>
        <taxon>Neoptera</taxon>
        <taxon>Endopterygota</taxon>
        <taxon>Hymenoptera</taxon>
        <taxon>Apocrita</taxon>
        <taxon>Proctotrupomorpha</taxon>
        <taxon>Chalcidoidea</taxon>
        <taxon>Aphelinidae</taxon>
        <taxon>Aphelininae</taxon>
        <taxon>Eretmocerus</taxon>
    </lineage>
</organism>
<protein>
    <submittedName>
        <fullName evidence="1">Uncharacterized protein</fullName>
    </submittedName>
</protein>